<evidence type="ECO:0000313" key="2">
    <source>
        <dbReference type="EMBL" id="KAL2051834.1"/>
    </source>
</evidence>
<name>A0ABR4B1V7_9LECA</name>
<gene>
    <name evidence="2" type="ORF">ABVK25_007990</name>
</gene>
<comment type="caution">
    <text evidence="2">The sequence shown here is derived from an EMBL/GenBank/DDBJ whole genome shotgun (WGS) entry which is preliminary data.</text>
</comment>
<feature type="region of interest" description="Disordered" evidence="1">
    <location>
        <begin position="1"/>
        <end position="22"/>
    </location>
</feature>
<evidence type="ECO:0000313" key="3">
    <source>
        <dbReference type="Proteomes" id="UP001590951"/>
    </source>
</evidence>
<dbReference type="EMBL" id="JBHFEH010000032">
    <property type="protein sequence ID" value="KAL2051834.1"/>
    <property type="molecule type" value="Genomic_DNA"/>
</dbReference>
<feature type="compositionally biased region" description="Low complexity" evidence="1">
    <location>
        <begin position="1"/>
        <end position="17"/>
    </location>
</feature>
<feature type="compositionally biased region" description="Polar residues" evidence="1">
    <location>
        <begin position="43"/>
        <end position="52"/>
    </location>
</feature>
<accession>A0ABR4B1V7</accession>
<evidence type="ECO:0000256" key="1">
    <source>
        <dbReference type="SAM" id="MobiDB-lite"/>
    </source>
</evidence>
<feature type="region of interest" description="Disordered" evidence="1">
    <location>
        <begin position="43"/>
        <end position="72"/>
    </location>
</feature>
<organism evidence="2 3">
    <name type="scientific">Lepraria finkii</name>
    <dbReference type="NCBI Taxonomy" id="1340010"/>
    <lineage>
        <taxon>Eukaryota</taxon>
        <taxon>Fungi</taxon>
        <taxon>Dikarya</taxon>
        <taxon>Ascomycota</taxon>
        <taxon>Pezizomycotina</taxon>
        <taxon>Lecanoromycetes</taxon>
        <taxon>OSLEUM clade</taxon>
        <taxon>Lecanoromycetidae</taxon>
        <taxon>Lecanorales</taxon>
        <taxon>Lecanorineae</taxon>
        <taxon>Stereocaulaceae</taxon>
        <taxon>Lepraria</taxon>
    </lineage>
</organism>
<protein>
    <submittedName>
        <fullName evidence="2">Uncharacterized protein</fullName>
    </submittedName>
</protein>
<proteinExistence type="predicted"/>
<keyword evidence="3" id="KW-1185">Reference proteome</keyword>
<sequence>MTPDSDPNSNSETSSSEQNGAFNFISSFDSASATNIGQQYKSRITRYGQSPPGTLATDKICQGHKGACGNNP</sequence>
<dbReference type="Proteomes" id="UP001590951">
    <property type="component" value="Unassembled WGS sequence"/>
</dbReference>
<reference evidence="2 3" key="1">
    <citation type="submission" date="2024-09" db="EMBL/GenBank/DDBJ databases">
        <title>Rethinking Asexuality: The Enigmatic Case of Functional Sexual Genes in Lepraria (Stereocaulaceae).</title>
        <authorList>
            <person name="Doellman M."/>
            <person name="Sun Y."/>
            <person name="Barcenas-Pena A."/>
            <person name="Lumbsch H.T."/>
            <person name="Grewe F."/>
        </authorList>
    </citation>
    <scope>NUCLEOTIDE SEQUENCE [LARGE SCALE GENOMIC DNA]</scope>
    <source>
        <strain evidence="2 3">Grewe 0041</strain>
    </source>
</reference>